<keyword evidence="3 5" id="KW-1133">Transmembrane helix</keyword>
<dbReference type="Pfam" id="PF02694">
    <property type="entry name" value="UPF0060"/>
    <property type="match status" value="1"/>
</dbReference>
<dbReference type="PANTHER" id="PTHR36116:SF1">
    <property type="entry name" value="UPF0060 MEMBRANE PROTEIN YNFA"/>
    <property type="match status" value="1"/>
</dbReference>
<name>A0ABQ7FYR8_DUNSA</name>
<organism evidence="6 7">
    <name type="scientific">Dunaliella salina</name>
    <name type="common">Green alga</name>
    <name type="synonym">Protococcus salinus</name>
    <dbReference type="NCBI Taxonomy" id="3046"/>
    <lineage>
        <taxon>Eukaryota</taxon>
        <taxon>Viridiplantae</taxon>
        <taxon>Chlorophyta</taxon>
        <taxon>core chlorophytes</taxon>
        <taxon>Chlorophyceae</taxon>
        <taxon>CS clade</taxon>
        <taxon>Chlamydomonadales</taxon>
        <taxon>Dunaliellaceae</taxon>
        <taxon>Dunaliella</taxon>
    </lineage>
</organism>
<dbReference type="PANTHER" id="PTHR36116">
    <property type="entry name" value="UPF0060 MEMBRANE PROTEIN YNFA"/>
    <property type="match status" value="1"/>
</dbReference>
<evidence type="ECO:0000256" key="5">
    <source>
        <dbReference type="SAM" id="Phobius"/>
    </source>
</evidence>
<accession>A0ABQ7FYR8</accession>
<sequence length="153" mass="16325">MTPGDREGPQPEQAEEHEGLMAWHEGGEGVPAKQPADMLLHQDTPPSEGHALAEGIVWTFPLICKTIGLFLVAGSVVLVLYGIIPTFQPEGVGFARVYAVYGGVFILLSYGWGWILDGSRPDLGDAVGSIVAVLGVALAWFWPRTGNNSEDPA</sequence>
<evidence type="ECO:0000313" key="7">
    <source>
        <dbReference type="Proteomes" id="UP000815325"/>
    </source>
</evidence>
<keyword evidence="1" id="KW-1003">Cell membrane</keyword>
<feature type="transmembrane region" description="Helical" evidence="5">
    <location>
        <begin position="96"/>
        <end position="116"/>
    </location>
</feature>
<reference evidence="6" key="1">
    <citation type="submission" date="2017-08" db="EMBL/GenBank/DDBJ databases">
        <authorList>
            <person name="Polle J.E."/>
            <person name="Barry K."/>
            <person name="Cushman J."/>
            <person name="Schmutz J."/>
            <person name="Tran D."/>
            <person name="Hathwaick L.T."/>
            <person name="Yim W.C."/>
            <person name="Jenkins J."/>
            <person name="Mckie-Krisberg Z.M."/>
            <person name="Prochnik S."/>
            <person name="Lindquist E."/>
            <person name="Dockter R.B."/>
            <person name="Adam C."/>
            <person name="Molina H."/>
            <person name="Bunkerborg J."/>
            <person name="Jin E."/>
            <person name="Buchheim M."/>
            <person name="Magnuson J."/>
        </authorList>
    </citation>
    <scope>NUCLEOTIDE SEQUENCE</scope>
    <source>
        <strain evidence="6">CCAP 19/18</strain>
    </source>
</reference>
<keyword evidence="2 5" id="KW-0812">Transmembrane</keyword>
<evidence type="ECO:0000256" key="4">
    <source>
        <dbReference type="ARBA" id="ARBA00023136"/>
    </source>
</evidence>
<protein>
    <submittedName>
        <fullName evidence="6">Uncharacterized protein</fullName>
    </submittedName>
</protein>
<evidence type="ECO:0000256" key="2">
    <source>
        <dbReference type="ARBA" id="ARBA00022692"/>
    </source>
</evidence>
<proteinExistence type="predicted"/>
<dbReference type="EMBL" id="MU070487">
    <property type="protein sequence ID" value="KAF5827508.1"/>
    <property type="molecule type" value="Genomic_DNA"/>
</dbReference>
<keyword evidence="7" id="KW-1185">Reference proteome</keyword>
<dbReference type="InterPro" id="IPR037185">
    <property type="entry name" value="EmrE-like"/>
</dbReference>
<evidence type="ECO:0000256" key="1">
    <source>
        <dbReference type="ARBA" id="ARBA00022475"/>
    </source>
</evidence>
<keyword evidence="4 5" id="KW-0472">Membrane</keyword>
<dbReference type="InterPro" id="IPR003844">
    <property type="entry name" value="UPF0060"/>
</dbReference>
<gene>
    <name evidence="6" type="ORF">DUNSADRAFT_547</name>
</gene>
<evidence type="ECO:0000313" key="6">
    <source>
        <dbReference type="EMBL" id="KAF5827508.1"/>
    </source>
</evidence>
<comment type="caution">
    <text evidence="6">The sequence shown here is derived from an EMBL/GenBank/DDBJ whole genome shotgun (WGS) entry which is preliminary data.</text>
</comment>
<feature type="transmembrane region" description="Helical" evidence="5">
    <location>
        <begin position="123"/>
        <end position="142"/>
    </location>
</feature>
<evidence type="ECO:0000256" key="3">
    <source>
        <dbReference type="ARBA" id="ARBA00022989"/>
    </source>
</evidence>
<dbReference type="SUPFAM" id="SSF103481">
    <property type="entry name" value="Multidrug resistance efflux transporter EmrE"/>
    <property type="match status" value="1"/>
</dbReference>
<dbReference type="Proteomes" id="UP000815325">
    <property type="component" value="Unassembled WGS sequence"/>
</dbReference>
<feature type="transmembrane region" description="Helical" evidence="5">
    <location>
        <begin position="62"/>
        <end position="84"/>
    </location>
</feature>